<evidence type="ECO:0000259" key="1">
    <source>
        <dbReference type="Pfam" id="PF09989"/>
    </source>
</evidence>
<dbReference type="Proteomes" id="UP000009229">
    <property type="component" value="Chromosome"/>
</dbReference>
<dbReference type="PANTHER" id="PTHR32329:SF2">
    <property type="entry name" value="BIFUNCTIONAL PROTEIN [INCLUDES 2-HYDROXYACYL-COA DEHYDRATASE (N-TER) AND ITS ACTIVATOR DOMAIN (C_TERM)"/>
    <property type="match status" value="1"/>
</dbReference>
<dbReference type="Gene3D" id="3.40.50.11900">
    <property type="match status" value="1"/>
</dbReference>
<dbReference type="EMBL" id="CP002770">
    <property type="protein sequence ID" value="AEG15441.1"/>
    <property type="molecule type" value="Genomic_DNA"/>
</dbReference>
<dbReference type="Pfam" id="PF09989">
    <property type="entry name" value="DUF2229"/>
    <property type="match status" value="1"/>
</dbReference>
<keyword evidence="3" id="KW-1185">Reference proteome</keyword>
<accession>A0AAU8PDL4</accession>
<sequence>MTLKVGIPRALLYYYYLPLWRTFFEALGLEVVISRPTTKTILEAGLQNSGDDVCLPVRLAFGHVLDLKDRVDVLFLPRLVSIARREYICPKFLGFPDMVRHGISGLPPLIDPNLNLYHRDSPYPFFFALGRNFTSNRLAIYLAYRRAVHTQARYVQLLEKGLFPEQALAVLYQGVAEGREPGGGGPAVAVIGHPYNIYDPYISMNLLSRLARNGVRVCSADNLPETLVREQAARLPKHLFWSLGQRMIGAAWHYLQSPDVDGIIHVASFACGPDSLTGELISREVRRRGKPFLNLTLDEHSAEAGVVTRLEAFLDMMERRQFLPAGESVQ</sequence>
<dbReference type="InterPro" id="IPR018709">
    <property type="entry name" value="CoA_activase_DUF2229"/>
</dbReference>
<protein>
    <recommendedName>
        <fullName evidence="1">DUF2229 domain-containing protein</fullName>
    </recommendedName>
</protein>
<feature type="domain" description="DUF2229" evidence="1">
    <location>
        <begin position="4"/>
        <end position="222"/>
    </location>
</feature>
<evidence type="ECO:0000313" key="2">
    <source>
        <dbReference type="EMBL" id="AEG15441.1"/>
    </source>
</evidence>
<dbReference type="AlphaFoldDB" id="A0AAU8PDL4"/>
<dbReference type="KEGG" id="dku:Desku_1879"/>
<reference evidence="3" key="1">
    <citation type="submission" date="2011-05" db="EMBL/GenBank/DDBJ databases">
        <title>Complete sequence of Desulfotomaculum kuznetsovii DSM 6115.</title>
        <authorList>
            <person name="Lucas S."/>
            <person name="Han J."/>
            <person name="Lapidus A."/>
            <person name="Cheng J.-F."/>
            <person name="Goodwin L."/>
            <person name="Pitluck S."/>
            <person name="Peters L."/>
            <person name="Mikhailova N."/>
            <person name="Lu M."/>
            <person name="Saunders E."/>
            <person name="Han C."/>
            <person name="Tapia R."/>
            <person name="Land M."/>
            <person name="Hauser L."/>
            <person name="Kyrpides N."/>
            <person name="Ivanova N."/>
            <person name="Pagani I."/>
            <person name="Nazina T."/>
            <person name="Ivanova A."/>
            <person name="Parshina S."/>
            <person name="Kuever J."/>
            <person name="Muyzer G."/>
            <person name="Plugge C."/>
            <person name="Stams A."/>
            <person name="Woyke T."/>
        </authorList>
    </citation>
    <scope>NUCLEOTIDE SEQUENCE [LARGE SCALE GENOMIC DNA]</scope>
    <source>
        <strain evidence="3">DSM 6115 / VKM B-1805 / 17</strain>
    </source>
</reference>
<proteinExistence type="predicted"/>
<evidence type="ECO:0000313" key="3">
    <source>
        <dbReference type="Proteomes" id="UP000009229"/>
    </source>
</evidence>
<dbReference type="PANTHER" id="PTHR32329">
    <property type="entry name" value="BIFUNCTIONAL PROTEIN [INCLUDES 2-HYDROXYACYL-COA DEHYDRATASE (N-TER) AND ITS ACTIVATOR DOMAIN (C_TERM)-RELATED"/>
    <property type="match status" value="1"/>
</dbReference>
<dbReference type="RefSeq" id="WP_013822955.1">
    <property type="nucleotide sequence ID" value="NC_015573.1"/>
</dbReference>
<organism evidence="2 3">
    <name type="scientific">Desulfofundulus kuznetsovii (strain DSM 6115 / VKM B-1805 / 17)</name>
    <name type="common">Desulfotomaculum kuznetsovii</name>
    <dbReference type="NCBI Taxonomy" id="760568"/>
    <lineage>
        <taxon>Bacteria</taxon>
        <taxon>Bacillati</taxon>
        <taxon>Bacillota</taxon>
        <taxon>Clostridia</taxon>
        <taxon>Eubacteriales</taxon>
        <taxon>Peptococcaceae</taxon>
        <taxon>Desulfofundulus</taxon>
    </lineage>
</organism>
<dbReference type="InterPro" id="IPR051805">
    <property type="entry name" value="Dehydratase_Activator_Redct"/>
</dbReference>
<name>A0AAU8PDL4_DESK7</name>
<gene>
    <name evidence="2" type="ordered locus">Desku_1879</name>
</gene>